<protein>
    <recommendedName>
        <fullName evidence="2">Lysozyme inhibitor LprI-like N-terminal domain-containing protein</fullName>
    </recommendedName>
</protein>
<keyword evidence="4" id="KW-1185">Reference proteome</keyword>
<feature type="signal peptide" evidence="1">
    <location>
        <begin position="1"/>
        <end position="20"/>
    </location>
</feature>
<dbReference type="Pfam" id="PF07007">
    <property type="entry name" value="LprI"/>
    <property type="match status" value="1"/>
</dbReference>
<proteinExistence type="predicted"/>
<reference evidence="3 4" key="1">
    <citation type="submission" date="2017-11" db="EMBL/GenBank/DDBJ databases">
        <title>Draft genome sequence of environmental isolate Aeromonas cavernicola sp. nov. MDC 2508.</title>
        <authorList>
            <person name="Colston S.M."/>
            <person name="Navarro A."/>
            <person name="Martinez-Murcia A.J."/>
            <person name="Graf J."/>
        </authorList>
    </citation>
    <scope>NUCLEOTIDE SEQUENCE [LARGE SCALE GENOMIC DNA]</scope>
    <source>
        <strain evidence="3 4">MDC 2508</strain>
    </source>
</reference>
<organism evidence="3 4">
    <name type="scientific">Aeromonas cavernicola</name>
    <dbReference type="NCBI Taxonomy" id="1006623"/>
    <lineage>
        <taxon>Bacteria</taxon>
        <taxon>Pseudomonadati</taxon>
        <taxon>Pseudomonadota</taxon>
        <taxon>Gammaproteobacteria</taxon>
        <taxon>Aeromonadales</taxon>
        <taxon>Aeromonadaceae</taxon>
        <taxon>Aeromonas</taxon>
    </lineage>
</organism>
<evidence type="ECO:0000313" key="3">
    <source>
        <dbReference type="EMBL" id="PJG60082.1"/>
    </source>
</evidence>
<accession>A0A2H9U7V4</accession>
<evidence type="ECO:0000313" key="4">
    <source>
        <dbReference type="Proteomes" id="UP000235861"/>
    </source>
</evidence>
<feature type="chain" id="PRO_5014134653" description="Lysozyme inhibitor LprI-like N-terminal domain-containing protein" evidence="1">
    <location>
        <begin position="21"/>
        <end position="266"/>
    </location>
</feature>
<evidence type="ECO:0000256" key="1">
    <source>
        <dbReference type="SAM" id="SignalP"/>
    </source>
</evidence>
<dbReference type="RefSeq" id="WP_100292927.1">
    <property type="nucleotide sequence ID" value="NZ_PGGC01000035.1"/>
</dbReference>
<name>A0A2H9U7V4_9GAMM</name>
<evidence type="ECO:0000259" key="2">
    <source>
        <dbReference type="Pfam" id="PF07007"/>
    </source>
</evidence>
<sequence>MNLKLIAVVLCVGFSGTASAGFFDSKEEVQPFKCGREDATVALINALRDAALAKVSVAGSELTQFQNKVLTIPVMPSDITTTEQGKNTVRCVASVSATLPTELKELSVKTPDVFSNFIAESRALYKVDTLRWNNVSYALRLADNEKDISVSLDDISNMPMGLAKTAKLAVSADSIIKNNDPTKINAYKNQYEIEDAKLNKIWKAIPASFRSSMKDEQVSWVWSKQEQCGDISRANNTNLSVSERVGIYQCQTAMTVDRIKYLGGYK</sequence>
<gene>
    <name evidence="3" type="ORF">CUC53_03865</name>
</gene>
<dbReference type="Proteomes" id="UP000235861">
    <property type="component" value="Unassembled WGS sequence"/>
</dbReference>
<dbReference type="EMBL" id="PGGC01000035">
    <property type="protein sequence ID" value="PJG60082.1"/>
    <property type="molecule type" value="Genomic_DNA"/>
</dbReference>
<dbReference type="OrthoDB" id="5588171at2"/>
<dbReference type="Gene3D" id="1.20.1270.180">
    <property type="match status" value="1"/>
</dbReference>
<feature type="domain" description="Lysozyme inhibitor LprI-like N-terminal" evidence="2">
    <location>
        <begin position="185"/>
        <end position="262"/>
    </location>
</feature>
<dbReference type="InterPro" id="IPR009739">
    <property type="entry name" value="LprI-like_N"/>
</dbReference>
<keyword evidence="1" id="KW-0732">Signal</keyword>
<dbReference type="AlphaFoldDB" id="A0A2H9U7V4"/>
<comment type="caution">
    <text evidence="3">The sequence shown here is derived from an EMBL/GenBank/DDBJ whole genome shotgun (WGS) entry which is preliminary data.</text>
</comment>